<gene>
    <name evidence="11" type="ORF">BWQ96_01712</name>
</gene>
<dbReference type="GO" id="GO:0005743">
    <property type="term" value="C:mitochondrial inner membrane"/>
    <property type="evidence" value="ECO:0007669"/>
    <property type="project" value="UniProtKB-SubCell"/>
</dbReference>
<keyword evidence="7" id="KW-0406">Ion transport</keyword>
<protein>
    <submittedName>
        <fullName evidence="11">ATP synthase subunit d, mitochondrial</fullName>
    </submittedName>
</protein>
<evidence type="ECO:0000256" key="4">
    <source>
        <dbReference type="ARBA" id="ARBA00022547"/>
    </source>
</evidence>
<dbReference type="GO" id="GO:0015078">
    <property type="term" value="F:proton transmembrane transporter activity"/>
    <property type="evidence" value="ECO:0007669"/>
    <property type="project" value="InterPro"/>
</dbReference>
<organism evidence="11 12">
    <name type="scientific">Gracilariopsis chorda</name>
    <dbReference type="NCBI Taxonomy" id="448386"/>
    <lineage>
        <taxon>Eukaryota</taxon>
        <taxon>Rhodophyta</taxon>
        <taxon>Florideophyceae</taxon>
        <taxon>Rhodymeniophycidae</taxon>
        <taxon>Gracilariales</taxon>
        <taxon>Gracilariaceae</taxon>
        <taxon>Gracilariopsis</taxon>
    </lineage>
</organism>
<sequence>MIVSSVLRGVLRSRAPILHTARRSYAAATTKENEIQSFDPSQWFPQFSDTAVRSELSKIRDIESELMQALDVKEVPIDWEQWNIQIKYPGLVDELKSLYEATPVPDIAETKKAIDDEIEAVFQPIIEEFSKMAKEAEAETAELEKRCEEITYLRDNIANLTVDEFLDKYPAVKKSIEDDIANNRWFVRDS</sequence>
<keyword evidence="5" id="KW-0375">Hydrogen ion transport</keyword>
<accession>A0A2V3J2H7</accession>
<dbReference type="EMBL" id="NBIV01000013">
    <property type="protein sequence ID" value="PXF48543.1"/>
    <property type="molecule type" value="Genomic_DNA"/>
</dbReference>
<evidence type="ECO:0000256" key="1">
    <source>
        <dbReference type="ARBA" id="ARBA00004273"/>
    </source>
</evidence>
<dbReference type="OrthoDB" id="4657at2759"/>
<feature type="coiled-coil region" evidence="10">
    <location>
        <begin position="126"/>
        <end position="153"/>
    </location>
</feature>
<evidence type="ECO:0000313" key="12">
    <source>
        <dbReference type="Proteomes" id="UP000247409"/>
    </source>
</evidence>
<dbReference type="GO" id="GO:0015986">
    <property type="term" value="P:proton motive force-driven ATP synthesis"/>
    <property type="evidence" value="ECO:0007669"/>
    <property type="project" value="InterPro"/>
</dbReference>
<keyword evidence="9" id="KW-0472">Membrane</keyword>
<evidence type="ECO:0000256" key="8">
    <source>
        <dbReference type="ARBA" id="ARBA00023128"/>
    </source>
</evidence>
<dbReference type="Pfam" id="PF05873">
    <property type="entry name" value="Mt_ATP-synt_D"/>
    <property type="match status" value="1"/>
</dbReference>
<evidence type="ECO:0000256" key="3">
    <source>
        <dbReference type="ARBA" id="ARBA00022448"/>
    </source>
</evidence>
<dbReference type="Gene3D" id="6.10.280.70">
    <property type="match status" value="1"/>
</dbReference>
<dbReference type="AlphaFoldDB" id="A0A2V3J2H7"/>
<evidence type="ECO:0000256" key="10">
    <source>
        <dbReference type="SAM" id="Coils"/>
    </source>
</evidence>
<evidence type="ECO:0000313" key="11">
    <source>
        <dbReference type="EMBL" id="PXF48543.1"/>
    </source>
</evidence>
<dbReference type="GO" id="GO:0045259">
    <property type="term" value="C:proton-transporting ATP synthase complex"/>
    <property type="evidence" value="ECO:0007669"/>
    <property type="project" value="UniProtKB-KW"/>
</dbReference>
<dbReference type="STRING" id="448386.A0A2V3J2H7"/>
<dbReference type="SUPFAM" id="SSF161065">
    <property type="entry name" value="ATP synthase D chain-like"/>
    <property type="match status" value="1"/>
</dbReference>
<comment type="caution">
    <text evidence="11">The sequence shown here is derived from an EMBL/GenBank/DDBJ whole genome shotgun (WGS) entry which is preliminary data.</text>
</comment>
<reference evidence="11 12" key="1">
    <citation type="journal article" date="2018" name="Mol. Biol. Evol.">
        <title>Analysis of the draft genome of the red seaweed Gracilariopsis chorda provides insights into genome size evolution in Rhodophyta.</title>
        <authorList>
            <person name="Lee J."/>
            <person name="Yang E.C."/>
            <person name="Graf L."/>
            <person name="Yang J.H."/>
            <person name="Qiu H."/>
            <person name="Zel Zion U."/>
            <person name="Chan C.X."/>
            <person name="Stephens T.G."/>
            <person name="Weber A.P.M."/>
            <person name="Boo G.H."/>
            <person name="Boo S.M."/>
            <person name="Kim K.M."/>
            <person name="Shin Y."/>
            <person name="Jung M."/>
            <person name="Lee S.J."/>
            <person name="Yim H.S."/>
            <person name="Lee J.H."/>
            <person name="Bhattacharya D."/>
            <person name="Yoon H.S."/>
        </authorList>
    </citation>
    <scope>NUCLEOTIDE SEQUENCE [LARGE SCALE GENOMIC DNA]</scope>
    <source>
        <strain evidence="11 12">SKKU-2015</strain>
        <tissue evidence="11">Whole body</tissue>
    </source>
</reference>
<keyword evidence="12" id="KW-1185">Reference proteome</keyword>
<comment type="subcellular location">
    <subcellularLocation>
        <location evidence="1">Mitochondrion inner membrane</location>
    </subcellularLocation>
</comment>
<keyword evidence="8" id="KW-0496">Mitochondrion</keyword>
<keyword evidence="3" id="KW-0813">Transport</keyword>
<name>A0A2V3J2H7_9FLOR</name>
<evidence type="ECO:0000256" key="6">
    <source>
        <dbReference type="ARBA" id="ARBA00022792"/>
    </source>
</evidence>
<dbReference type="InterPro" id="IPR008689">
    <property type="entry name" value="ATP_synth_F0_dsu_mt"/>
</dbReference>
<evidence type="ECO:0000256" key="2">
    <source>
        <dbReference type="ARBA" id="ARBA00006842"/>
    </source>
</evidence>
<dbReference type="InterPro" id="IPR036228">
    <property type="entry name" value="ATP_synth_F0_dsu_sf_mt"/>
</dbReference>
<keyword evidence="6" id="KW-0999">Mitochondrion inner membrane</keyword>
<comment type="similarity">
    <text evidence="2">Belongs to the ATPase d subunit family.</text>
</comment>
<evidence type="ECO:0000256" key="5">
    <source>
        <dbReference type="ARBA" id="ARBA00022781"/>
    </source>
</evidence>
<evidence type="ECO:0000256" key="9">
    <source>
        <dbReference type="ARBA" id="ARBA00023136"/>
    </source>
</evidence>
<dbReference type="Proteomes" id="UP000247409">
    <property type="component" value="Unassembled WGS sequence"/>
</dbReference>
<evidence type="ECO:0000256" key="7">
    <source>
        <dbReference type="ARBA" id="ARBA00023065"/>
    </source>
</evidence>
<keyword evidence="4" id="KW-0138">CF(0)</keyword>
<proteinExistence type="inferred from homology"/>
<keyword evidence="10" id="KW-0175">Coiled coil</keyword>